<dbReference type="SUPFAM" id="SSF49764">
    <property type="entry name" value="HSP20-like chaperones"/>
    <property type="match status" value="1"/>
</dbReference>
<dbReference type="InterPro" id="IPR002068">
    <property type="entry name" value="A-crystallin/Hsp20_dom"/>
</dbReference>
<evidence type="ECO:0000259" key="3">
    <source>
        <dbReference type="PROSITE" id="PS01031"/>
    </source>
</evidence>
<dbReference type="Gene3D" id="2.60.40.790">
    <property type="match status" value="1"/>
</dbReference>
<protein>
    <recommendedName>
        <fullName evidence="3">SHSP domain-containing protein</fullName>
    </recommendedName>
</protein>
<dbReference type="CDD" id="cd06464">
    <property type="entry name" value="ACD_sHsps-like"/>
    <property type="match status" value="1"/>
</dbReference>
<reference evidence="4 5" key="1">
    <citation type="journal article" date="2016" name="Nat. Commun.">
        <title>Thousands of microbial genomes shed light on interconnected biogeochemical processes in an aquifer system.</title>
        <authorList>
            <person name="Anantharaman K."/>
            <person name="Brown C.T."/>
            <person name="Hug L.A."/>
            <person name="Sharon I."/>
            <person name="Castelle C.J."/>
            <person name="Probst A.J."/>
            <person name="Thomas B.C."/>
            <person name="Singh A."/>
            <person name="Wilkins M.J."/>
            <person name="Karaoz U."/>
            <person name="Brodie E.L."/>
            <person name="Williams K.H."/>
            <person name="Hubbard S.S."/>
            <person name="Banfield J.F."/>
        </authorList>
    </citation>
    <scope>NUCLEOTIDE SEQUENCE [LARGE SCALE GENOMIC DNA]</scope>
</reference>
<evidence type="ECO:0000256" key="1">
    <source>
        <dbReference type="PROSITE-ProRule" id="PRU00285"/>
    </source>
</evidence>
<sequence length="138" mass="15596">MPIIKWEPLNELERFFGERPYISMFPKLGWDLAVDVFEEGGNVIAKMSLPGVKTEELDISIEEDVLTISGAREEEKETEKKDYYSKEIRRGSFSRAVSLPKSVNASKAEAKYTDGVLQITMPIVKGKEKKAVQLKVAK</sequence>
<dbReference type="PANTHER" id="PTHR11527">
    <property type="entry name" value="HEAT-SHOCK PROTEIN 20 FAMILY MEMBER"/>
    <property type="match status" value="1"/>
</dbReference>
<comment type="caution">
    <text evidence="4">The sequence shown here is derived from an EMBL/GenBank/DDBJ whole genome shotgun (WGS) entry which is preliminary data.</text>
</comment>
<dbReference type="Pfam" id="PF00011">
    <property type="entry name" value="HSP20"/>
    <property type="match status" value="1"/>
</dbReference>
<evidence type="ECO:0000256" key="2">
    <source>
        <dbReference type="RuleBase" id="RU003616"/>
    </source>
</evidence>
<comment type="similarity">
    <text evidence="1 2">Belongs to the small heat shock protein (HSP20) family.</text>
</comment>
<dbReference type="EMBL" id="MFLY01000030">
    <property type="protein sequence ID" value="OGG72800.1"/>
    <property type="molecule type" value="Genomic_DNA"/>
</dbReference>
<dbReference type="InterPro" id="IPR031107">
    <property type="entry name" value="Small_HSP"/>
</dbReference>
<evidence type="ECO:0000313" key="4">
    <source>
        <dbReference type="EMBL" id="OGG72800.1"/>
    </source>
</evidence>
<proteinExistence type="inferred from homology"/>
<dbReference type="AlphaFoldDB" id="A0A1F6EGN7"/>
<organism evidence="4 5">
    <name type="scientific">Candidatus Kaiserbacteria bacterium RIFCSPLOWO2_01_FULL_53_17</name>
    <dbReference type="NCBI Taxonomy" id="1798511"/>
    <lineage>
        <taxon>Bacteria</taxon>
        <taxon>Candidatus Kaiseribacteriota</taxon>
    </lineage>
</organism>
<gene>
    <name evidence="4" type="ORF">A3A38_00600</name>
</gene>
<dbReference type="InterPro" id="IPR008978">
    <property type="entry name" value="HSP20-like_chaperone"/>
</dbReference>
<dbReference type="Proteomes" id="UP000177306">
    <property type="component" value="Unassembled WGS sequence"/>
</dbReference>
<dbReference type="PROSITE" id="PS01031">
    <property type="entry name" value="SHSP"/>
    <property type="match status" value="1"/>
</dbReference>
<feature type="domain" description="SHSP" evidence="3">
    <location>
        <begin position="19"/>
        <end position="137"/>
    </location>
</feature>
<accession>A0A1F6EGN7</accession>
<name>A0A1F6EGN7_9BACT</name>
<evidence type="ECO:0000313" key="5">
    <source>
        <dbReference type="Proteomes" id="UP000177306"/>
    </source>
</evidence>